<dbReference type="InterPro" id="IPR036390">
    <property type="entry name" value="WH_DNA-bd_sf"/>
</dbReference>
<evidence type="ECO:0000313" key="2">
    <source>
        <dbReference type="EMBL" id="MEV5511125.1"/>
    </source>
</evidence>
<dbReference type="InterPro" id="IPR011991">
    <property type="entry name" value="ArsR-like_HTH"/>
</dbReference>
<dbReference type="PRINTS" id="PR00778">
    <property type="entry name" value="HTHARSR"/>
</dbReference>
<dbReference type="EMBL" id="JBFAUK010000051">
    <property type="protein sequence ID" value="MEV5511125.1"/>
    <property type="molecule type" value="Genomic_DNA"/>
</dbReference>
<dbReference type="InterPro" id="IPR036388">
    <property type="entry name" value="WH-like_DNA-bd_sf"/>
</dbReference>
<dbReference type="Proteomes" id="UP001552594">
    <property type="component" value="Unassembled WGS sequence"/>
</dbReference>
<dbReference type="Gene3D" id="1.10.10.10">
    <property type="entry name" value="Winged helix-like DNA-binding domain superfamily/Winged helix DNA-binding domain"/>
    <property type="match status" value="1"/>
</dbReference>
<dbReference type="SMART" id="SM00418">
    <property type="entry name" value="HTH_ARSR"/>
    <property type="match status" value="1"/>
</dbReference>
<organism evidence="2 3">
    <name type="scientific">Streptomyces orinoci</name>
    <name type="common">Streptoverticillium orinoci</name>
    <dbReference type="NCBI Taxonomy" id="67339"/>
    <lineage>
        <taxon>Bacteria</taxon>
        <taxon>Bacillati</taxon>
        <taxon>Actinomycetota</taxon>
        <taxon>Actinomycetes</taxon>
        <taxon>Kitasatosporales</taxon>
        <taxon>Streptomycetaceae</taxon>
        <taxon>Streptomyces</taxon>
    </lineage>
</organism>
<proteinExistence type="predicted"/>
<keyword evidence="3" id="KW-1185">Reference proteome</keyword>
<evidence type="ECO:0000259" key="1">
    <source>
        <dbReference type="SMART" id="SM00418"/>
    </source>
</evidence>
<comment type="caution">
    <text evidence="2">The sequence shown here is derived from an EMBL/GenBank/DDBJ whole genome shotgun (WGS) entry which is preliminary data.</text>
</comment>
<dbReference type="InterPro" id="IPR001845">
    <property type="entry name" value="HTH_ArsR_DNA-bd_dom"/>
</dbReference>
<gene>
    <name evidence="2" type="ORF">AB0L16_32710</name>
</gene>
<accession>A0ABV3K7W8</accession>
<dbReference type="RefSeq" id="WP_241561046.1">
    <property type="nucleotide sequence ID" value="NZ_JBFAUK010000051.1"/>
</dbReference>
<name>A0ABV3K7W8_STRON</name>
<protein>
    <submittedName>
        <fullName evidence="2">Winged helix-turn-helix domain-containing protein</fullName>
    </submittedName>
</protein>
<sequence length="337" mass="36212">MGSVALRIHFGSDDFAQTRLAQAPDPLWEVLLSLHMLQTGDGPLVFGQWRSRLRAGLDMDTRRLLALAPPRGYSPDFLTPAAAAGGLELGINALQCTPRVRLHQDLAQLARSSGRPLSPAARDLARGDVTALRELGDAVRAYHQRALAPHWARIRAEVDADLALRARVITAAGGNPLERLLRTLHPTLEWQDPVLIMHGPHVQGDLHLGGRGLLLLPSFFCWRKPTILQSEDLMPVLVYPIEHSPRQLAPGQGRAGRGLQALLGRTRAVLLEAVAEGGTTTELARCADVSAATASHHVAVLRDAGLLVTRRVGGSAHHTLTPLGADLLDGRGPGLTV</sequence>
<evidence type="ECO:0000313" key="3">
    <source>
        <dbReference type="Proteomes" id="UP001552594"/>
    </source>
</evidence>
<dbReference type="CDD" id="cd00090">
    <property type="entry name" value="HTH_ARSR"/>
    <property type="match status" value="1"/>
</dbReference>
<reference evidence="2 3" key="1">
    <citation type="submission" date="2024-06" db="EMBL/GenBank/DDBJ databases">
        <title>The Natural Products Discovery Center: Release of the First 8490 Sequenced Strains for Exploring Actinobacteria Biosynthetic Diversity.</title>
        <authorList>
            <person name="Kalkreuter E."/>
            <person name="Kautsar S.A."/>
            <person name="Yang D."/>
            <person name="Bader C.D."/>
            <person name="Teijaro C.N."/>
            <person name="Fluegel L."/>
            <person name="Davis C.M."/>
            <person name="Simpson J.R."/>
            <person name="Lauterbach L."/>
            <person name="Steele A.D."/>
            <person name="Gui C."/>
            <person name="Meng S."/>
            <person name="Li G."/>
            <person name="Viehrig K."/>
            <person name="Ye F."/>
            <person name="Su P."/>
            <person name="Kiefer A.F."/>
            <person name="Nichols A."/>
            <person name="Cepeda A.J."/>
            <person name="Yan W."/>
            <person name="Fan B."/>
            <person name="Jiang Y."/>
            <person name="Adhikari A."/>
            <person name="Zheng C.-J."/>
            <person name="Schuster L."/>
            <person name="Cowan T.M."/>
            <person name="Smanski M.J."/>
            <person name="Chevrette M.G."/>
            <person name="De Carvalho L.P.S."/>
            <person name="Shen B."/>
        </authorList>
    </citation>
    <scope>NUCLEOTIDE SEQUENCE [LARGE SCALE GENOMIC DNA]</scope>
    <source>
        <strain evidence="2 3">NPDC052347</strain>
    </source>
</reference>
<feature type="domain" description="HTH arsR-type" evidence="1">
    <location>
        <begin position="257"/>
        <end position="329"/>
    </location>
</feature>
<dbReference type="SUPFAM" id="SSF46785">
    <property type="entry name" value="Winged helix' DNA-binding domain"/>
    <property type="match status" value="1"/>
</dbReference>
<dbReference type="Pfam" id="PF12840">
    <property type="entry name" value="HTH_20"/>
    <property type="match status" value="1"/>
</dbReference>